<keyword evidence="3" id="KW-1133">Transmembrane helix</keyword>
<feature type="region of interest" description="Disordered" evidence="2">
    <location>
        <begin position="172"/>
        <end position="199"/>
    </location>
</feature>
<comment type="caution">
    <text evidence="5">The sequence shown here is derived from an EMBL/GenBank/DDBJ whole genome shotgun (WGS) entry which is preliminary data.</text>
</comment>
<feature type="transmembrane region" description="Helical" evidence="3">
    <location>
        <begin position="81"/>
        <end position="99"/>
    </location>
</feature>
<evidence type="ECO:0000313" key="5">
    <source>
        <dbReference type="EMBL" id="KAK9846139.1"/>
    </source>
</evidence>
<accession>A0AAW1SJX9</accession>
<comment type="similarity">
    <text evidence="1">Belongs to the drug/metabolite transporter (DMT) superfamily. Plant drug/metabolite exporter (P-DME) (TC 2.A.7.4) family.</text>
</comment>
<evidence type="ECO:0000313" key="6">
    <source>
        <dbReference type="Proteomes" id="UP001485043"/>
    </source>
</evidence>
<feature type="transmembrane region" description="Helical" evidence="3">
    <location>
        <begin position="111"/>
        <end position="130"/>
    </location>
</feature>
<dbReference type="InterPro" id="IPR000620">
    <property type="entry name" value="EamA_dom"/>
</dbReference>
<organism evidence="5 6">
    <name type="scientific">Apatococcus fuscideae</name>
    <dbReference type="NCBI Taxonomy" id="2026836"/>
    <lineage>
        <taxon>Eukaryota</taxon>
        <taxon>Viridiplantae</taxon>
        <taxon>Chlorophyta</taxon>
        <taxon>core chlorophytes</taxon>
        <taxon>Trebouxiophyceae</taxon>
        <taxon>Chlorellales</taxon>
        <taxon>Chlorellaceae</taxon>
        <taxon>Apatococcus</taxon>
    </lineage>
</organism>
<reference evidence="5 6" key="1">
    <citation type="journal article" date="2024" name="Nat. Commun.">
        <title>Phylogenomics reveals the evolutionary origins of lichenization in chlorophyte algae.</title>
        <authorList>
            <person name="Puginier C."/>
            <person name="Libourel C."/>
            <person name="Otte J."/>
            <person name="Skaloud P."/>
            <person name="Haon M."/>
            <person name="Grisel S."/>
            <person name="Petersen M."/>
            <person name="Berrin J.G."/>
            <person name="Delaux P.M."/>
            <person name="Dal Grande F."/>
            <person name="Keller J."/>
        </authorList>
    </citation>
    <scope>NUCLEOTIDE SEQUENCE [LARGE SCALE GENOMIC DNA]</scope>
    <source>
        <strain evidence="5 6">SAG 2523</strain>
    </source>
</reference>
<protein>
    <recommendedName>
        <fullName evidence="4">EamA domain-containing protein</fullName>
    </recommendedName>
</protein>
<feature type="non-terminal residue" evidence="5">
    <location>
        <position position="1"/>
    </location>
</feature>
<dbReference type="Proteomes" id="UP001485043">
    <property type="component" value="Unassembled WGS sequence"/>
</dbReference>
<sequence length="199" mass="21263">PGGRQRPPLHSSQPENADGQHEPASQHSGHVHLLPPCQATRLQVPSNVHSGLGLLMAALCMGATAGVFVERTGWEIPTELVGPLVYWVFVCSVVGYYVVTWATQHLPASQVASFQCLQPFLGTLLAFMVLGEQPSWWDLGAIGILAGLGLVARDGSKKEGKPLTAAPLSLTAPKPMRRANSKGSLTRPSVVLEEPRSYV</sequence>
<evidence type="ECO:0000256" key="2">
    <source>
        <dbReference type="SAM" id="MobiDB-lite"/>
    </source>
</evidence>
<dbReference type="Gene3D" id="1.10.3730.20">
    <property type="match status" value="1"/>
</dbReference>
<evidence type="ECO:0000259" key="4">
    <source>
        <dbReference type="Pfam" id="PF00892"/>
    </source>
</evidence>
<keyword evidence="6" id="KW-1185">Reference proteome</keyword>
<dbReference type="AlphaFoldDB" id="A0AAW1SJX9"/>
<feature type="region of interest" description="Disordered" evidence="2">
    <location>
        <begin position="1"/>
        <end position="29"/>
    </location>
</feature>
<keyword evidence="3" id="KW-0472">Membrane</keyword>
<dbReference type="InterPro" id="IPR037185">
    <property type="entry name" value="EmrE-like"/>
</dbReference>
<feature type="transmembrane region" description="Helical" evidence="3">
    <location>
        <begin position="51"/>
        <end position="69"/>
    </location>
</feature>
<feature type="transmembrane region" description="Helical" evidence="3">
    <location>
        <begin position="136"/>
        <end position="152"/>
    </location>
</feature>
<evidence type="ECO:0000256" key="3">
    <source>
        <dbReference type="SAM" id="Phobius"/>
    </source>
</evidence>
<name>A0AAW1SJX9_9CHLO</name>
<dbReference type="Pfam" id="PF00892">
    <property type="entry name" value="EamA"/>
    <property type="match status" value="1"/>
</dbReference>
<dbReference type="SUPFAM" id="SSF103481">
    <property type="entry name" value="Multidrug resistance efflux transporter EmrE"/>
    <property type="match status" value="1"/>
</dbReference>
<dbReference type="EMBL" id="JALJOV010001558">
    <property type="protein sequence ID" value="KAK9846139.1"/>
    <property type="molecule type" value="Genomic_DNA"/>
</dbReference>
<feature type="domain" description="EamA" evidence="4">
    <location>
        <begin position="45"/>
        <end position="151"/>
    </location>
</feature>
<evidence type="ECO:0000256" key="1">
    <source>
        <dbReference type="ARBA" id="ARBA00007635"/>
    </source>
</evidence>
<proteinExistence type="inferred from homology"/>
<dbReference type="GO" id="GO:0016020">
    <property type="term" value="C:membrane"/>
    <property type="evidence" value="ECO:0007669"/>
    <property type="project" value="InterPro"/>
</dbReference>
<keyword evidence="3" id="KW-0812">Transmembrane</keyword>
<gene>
    <name evidence="5" type="ORF">WJX84_009980</name>
</gene>